<dbReference type="InterPro" id="IPR036291">
    <property type="entry name" value="NAD(P)-bd_dom_sf"/>
</dbReference>
<dbReference type="SUPFAM" id="SSF51735">
    <property type="entry name" value="NAD(P)-binding Rossmann-fold domains"/>
    <property type="match status" value="1"/>
</dbReference>
<proteinExistence type="predicted"/>
<sequence length="72" mass="7607">MTHGVLLTPTLRTHLFLGKPDTEENRAGFVSTIPIGRASTPADVANACCYLASDEAEFVTGVNLEVDGGRCV</sequence>
<protein>
    <recommendedName>
        <fullName evidence="4">3-oxoacyl-[acyl-carrier protein] reductase</fullName>
    </recommendedName>
</protein>
<name>A0AAN6EW77_EXODE</name>
<dbReference type="PANTHER" id="PTHR43639:SF5">
    <property type="entry name" value="OXIDOREDUCTASE, SHORT-CHAIN DEHYDROGENASE_REDUCTASE FAMILY (AFU_ORTHOLOGUE AFUA_6G09140)"/>
    <property type="match status" value="1"/>
</dbReference>
<gene>
    <name evidence="2" type="ORF">HRR80_004502</name>
</gene>
<comment type="caution">
    <text evidence="2">The sequence shown here is derived from an EMBL/GenBank/DDBJ whole genome shotgun (WGS) entry which is preliminary data.</text>
</comment>
<accession>A0AAN6EW77</accession>
<evidence type="ECO:0000256" key="1">
    <source>
        <dbReference type="ARBA" id="ARBA00023002"/>
    </source>
</evidence>
<dbReference type="AlphaFoldDB" id="A0AAN6EW77"/>
<dbReference type="PANTHER" id="PTHR43639">
    <property type="entry name" value="OXIDOREDUCTASE, SHORT-CHAIN DEHYDROGENASE/REDUCTASE FAMILY (AFU_ORTHOLOGUE AFUA_5G02870)"/>
    <property type="match status" value="1"/>
</dbReference>
<keyword evidence="1" id="KW-0560">Oxidoreductase</keyword>
<dbReference type="EMBL" id="JAJGCB010000007">
    <property type="protein sequence ID" value="KAJ8991884.1"/>
    <property type="molecule type" value="Genomic_DNA"/>
</dbReference>
<evidence type="ECO:0000313" key="3">
    <source>
        <dbReference type="Proteomes" id="UP001161757"/>
    </source>
</evidence>
<dbReference type="Gene3D" id="3.40.50.720">
    <property type="entry name" value="NAD(P)-binding Rossmann-like Domain"/>
    <property type="match status" value="1"/>
</dbReference>
<organism evidence="2 3">
    <name type="scientific">Exophiala dermatitidis</name>
    <name type="common">Black yeast-like fungus</name>
    <name type="synonym">Wangiella dermatitidis</name>
    <dbReference type="NCBI Taxonomy" id="5970"/>
    <lineage>
        <taxon>Eukaryota</taxon>
        <taxon>Fungi</taxon>
        <taxon>Dikarya</taxon>
        <taxon>Ascomycota</taxon>
        <taxon>Pezizomycotina</taxon>
        <taxon>Eurotiomycetes</taxon>
        <taxon>Chaetothyriomycetidae</taxon>
        <taxon>Chaetothyriales</taxon>
        <taxon>Herpotrichiellaceae</taxon>
        <taxon>Exophiala</taxon>
    </lineage>
</organism>
<evidence type="ECO:0000313" key="2">
    <source>
        <dbReference type="EMBL" id="KAJ8991884.1"/>
    </source>
</evidence>
<dbReference type="InterPro" id="IPR002347">
    <property type="entry name" value="SDR_fam"/>
</dbReference>
<dbReference type="Proteomes" id="UP001161757">
    <property type="component" value="Unassembled WGS sequence"/>
</dbReference>
<dbReference type="Pfam" id="PF13561">
    <property type="entry name" value="adh_short_C2"/>
    <property type="match status" value="1"/>
</dbReference>
<dbReference type="GO" id="GO:0016491">
    <property type="term" value="F:oxidoreductase activity"/>
    <property type="evidence" value="ECO:0007669"/>
    <property type="project" value="UniProtKB-KW"/>
</dbReference>
<reference evidence="2" key="1">
    <citation type="submission" date="2023-01" db="EMBL/GenBank/DDBJ databases">
        <title>Exophiala dermititidis isolated from Cystic Fibrosis Patient.</title>
        <authorList>
            <person name="Kurbessoian T."/>
            <person name="Crocker A."/>
            <person name="Murante D."/>
            <person name="Hogan D.A."/>
            <person name="Stajich J.E."/>
        </authorList>
    </citation>
    <scope>NUCLEOTIDE SEQUENCE</scope>
    <source>
        <strain evidence="2">Ex8</strain>
    </source>
</reference>
<evidence type="ECO:0008006" key="4">
    <source>
        <dbReference type="Google" id="ProtNLM"/>
    </source>
</evidence>